<keyword evidence="1" id="KW-0472">Membrane</keyword>
<name>A5Z5D9_9FIRM</name>
<keyword evidence="1" id="KW-1133">Transmembrane helix</keyword>
<organism evidence="2 3">
    <name type="scientific">Eubacterium ventriosum ATCC 27560</name>
    <dbReference type="NCBI Taxonomy" id="411463"/>
    <lineage>
        <taxon>Bacteria</taxon>
        <taxon>Bacillati</taxon>
        <taxon>Bacillota</taxon>
        <taxon>Clostridia</taxon>
        <taxon>Eubacteriales</taxon>
        <taxon>Eubacteriaceae</taxon>
        <taxon>Eubacterium</taxon>
    </lineage>
</organism>
<dbReference type="HOGENOM" id="CLU_2046165_0_0_9"/>
<proteinExistence type="predicted"/>
<reference evidence="2 3" key="2">
    <citation type="submission" date="2007-04" db="EMBL/GenBank/DDBJ databases">
        <title>Draft genome sequence of Eubacterium ventriosum (ATCC 27560).</title>
        <authorList>
            <person name="Sudarsanam P."/>
            <person name="Ley R."/>
            <person name="Guruge J."/>
            <person name="Turnbaugh P.J."/>
            <person name="Mahowald M."/>
            <person name="Liep D."/>
            <person name="Gordon J."/>
        </authorList>
    </citation>
    <scope>NUCLEOTIDE SEQUENCE [LARGE SCALE GENOMIC DNA]</scope>
    <source>
        <strain evidence="2 3">ATCC 27560</strain>
    </source>
</reference>
<accession>A5Z5D9</accession>
<protein>
    <submittedName>
        <fullName evidence="2">Uncharacterized protein</fullName>
    </submittedName>
</protein>
<evidence type="ECO:0000313" key="2">
    <source>
        <dbReference type="EMBL" id="EDM51911.1"/>
    </source>
</evidence>
<feature type="transmembrane region" description="Helical" evidence="1">
    <location>
        <begin position="42"/>
        <end position="62"/>
    </location>
</feature>
<reference evidence="2 3" key="1">
    <citation type="submission" date="2007-03" db="EMBL/GenBank/DDBJ databases">
        <authorList>
            <person name="Fulton L."/>
            <person name="Clifton S."/>
            <person name="Fulton B."/>
            <person name="Xu J."/>
            <person name="Minx P."/>
            <person name="Pepin K.H."/>
            <person name="Johnson M."/>
            <person name="Thiruvilangam P."/>
            <person name="Bhonagiri V."/>
            <person name="Nash W.E."/>
            <person name="Mardis E.R."/>
            <person name="Wilson R.K."/>
        </authorList>
    </citation>
    <scope>NUCLEOTIDE SEQUENCE [LARGE SCALE GENOMIC DNA]</scope>
    <source>
        <strain evidence="2 3">ATCC 27560</strain>
    </source>
</reference>
<dbReference type="Proteomes" id="UP000006000">
    <property type="component" value="Unassembled WGS sequence"/>
</dbReference>
<feature type="transmembrane region" description="Helical" evidence="1">
    <location>
        <begin position="7"/>
        <end position="30"/>
    </location>
</feature>
<dbReference type="EMBL" id="AAVL02000030">
    <property type="protein sequence ID" value="EDM51911.1"/>
    <property type="molecule type" value="Genomic_DNA"/>
</dbReference>
<sequence>MSIQTVAIYLHGCGYSGIYIAFNLFILHNFPRSITLFYCPNFILVLVPTIFNTSFHFLLTYFRSKHIIMIETGFLSSKILFAHRWRLISDRLENIVRSPEASNKCPARKFRPCRMAGLIL</sequence>
<gene>
    <name evidence="2" type="ORF">EUBVEN_00918</name>
</gene>
<evidence type="ECO:0000256" key="1">
    <source>
        <dbReference type="SAM" id="Phobius"/>
    </source>
</evidence>
<comment type="caution">
    <text evidence="2">The sequence shown here is derived from an EMBL/GenBank/DDBJ whole genome shotgun (WGS) entry which is preliminary data.</text>
</comment>
<evidence type="ECO:0000313" key="3">
    <source>
        <dbReference type="Proteomes" id="UP000006000"/>
    </source>
</evidence>
<dbReference type="AlphaFoldDB" id="A5Z5D9"/>
<dbReference type="STRING" id="411463.EUBVEN_00918"/>
<keyword evidence="1" id="KW-0812">Transmembrane</keyword>